<evidence type="ECO:0000313" key="1">
    <source>
        <dbReference type="EMBL" id="PAP77308.1"/>
    </source>
</evidence>
<comment type="caution">
    <text evidence="1">The sequence shown here is derived from an EMBL/GenBank/DDBJ whole genome shotgun (WGS) entry which is preliminary data.</text>
</comment>
<gene>
    <name evidence="1" type="ORF">BSZ37_13120</name>
</gene>
<dbReference type="AlphaFoldDB" id="A0A271J223"/>
<evidence type="ECO:0000313" key="2">
    <source>
        <dbReference type="Proteomes" id="UP000216339"/>
    </source>
</evidence>
<protein>
    <submittedName>
        <fullName evidence="1">Uncharacterized protein</fullName>
    </submittedName>
</protein>
<dbReference type="Proteomes" id="UP000216339">
    <property type="component" value="Unassembled WGS sequence"/>
</dbReference>
<dbReference type="RefSeq" id="WP_095510976.1">
    <property type="nucleotide sequence ID" value="NZ_MQWD01000001.1"/>
</dbReference>
<reference evidence="1 2" key="1">
    <citation type="submission" date="2016-11" db="EMBL/GenBank/DDBJ databases">
        <title>Study of marine rhodopsin-containing bacteria.</title>
        <authorList>
            <person name="Yoshizawa S."/>
            <person name="Kumagai Y."/>
            <person name="Kogure K."/>
        </authorList>
    </citation>
    <scope>NUCLEOTIDE SEQUENCE [LARGE SCALE GENOMIC DNA]</scope>
    <source>
        <strain evidence="1 2">SAORIC-28</strain>
    </source>
</reference>
<organism evidence="1 2">
    <name type="scientific">Rubrivirga marina</name>
    <dbReference type="NCBI Taxonomy" id="1196024"/>
    <lineage>
        <taxon>Bacteria</taxon>
        <taxon>Pseudomonadati</taxon>
        <taxon>Rhodothermota</taxon>
        <taxon>Rhodothermia</taxon>
        <taxon>Rhodothermales</taxon>
        <taxon>Rubricoccaceae</taxon>
        <taxon>Rubrivirga</taxon>
    </lineage>
</organism>
<name>A0A271J223_9BACT</name>
<accession>A0A271J223</accession>
<sequence length="111" mass="11504">MGPGEVIAALALFVGMPWAVFSGIAKIKAASHGGGGSREGASLRKSELEAIIGTAVEDATAPLIRRVETLEAIVTQEEAAMDRIDPAVLADALDHDAEADAPAGARRRTRE</sequence>
<keyword evidence="2" id="KW-1185">Reference proteome</keyword>
<proteinExistence type="predicted"/>
<dbReference type="EMBL" id="MQWD01000001">
    <property type="protein sequence ID" value="PAP77308.1"/>
    <property type="molecule type" value="Genomic_DNA"/>
</dbReference>